<organism evidence="2 3">
    <name type="scientific">Filimonas zeae</name>
    <dbReference type="NCBI Taxonomy" id="1737353"/>
    <lineage>
        <taxon>Bacteria</taxon>
        <taxon>Pseudomonadati</taxon>
        <taxon>Bacteroidota</taxon>
        <taxon>Chitinophagia</taxon>
        <taxon>Chitinophagales</taxon>
        <taxon>Chitinophagaceae</taxon>
        <taxon>Filimonas</taxon>
    </lineage>
</organism>
<comment type="caution">
    <text evidence="2">The sequence shown here is derived from an EMBL/GenBank/DDBJ whole genome shotgun (WGS) entry which is preliminary data.</text>
</comment>
<proteinExistence type="predicted"/>
<keyword evidence="1" id="KW-0732">Signal</keyword>
<evidence type="ECO:0000256" key="1">
    <source>
        <dbReference type="SAM" id="SignalP"/>
    </source>
</evidence>
<dbReference type="EMBL" id="BMIB01000002">
    <property type="protein sequence ID" value="GGH66215.1"/>
    <property type="molecule type" value="Genomic_DNA"/>
</dbReference>
<dbReference type="Proteomes" id="UP000627292">
    <property type="component" value="Unassembled WGS sequence"/>
</dbReference>
<dbReference type="RefSeq" id="WP_188951905.1">
    <property type="nucleotide sequence ID" value="NZ_BMIB01000002.1"/>
</dbReference>
<keyword evidence="3" id="KW-1185">Reference proteome</keyword>
<evidence type="ECO:0000313" key="3">
    <source>
        <dbReference type="Proteomes" id="UP000627292"/>
    </source>
</evidence>
<name>A0A917IVZ7_9BACT</name>
<sequence>MKALLLATGLLSACAGLSQNATVPLADTKDSSEVKTIIYSPARPYSIRNNKNFGGGMPNAITVTPLLTQKVGNNLRGFDLYQLQQDGMICLVPDSTNTSHMPVVGFQQRARKEAPEVKITH</sequence>
<accession>A0A917IVZ7</accession>
<dbReference type="AlphaFoldDB" id="A0A917IVZ7"/>
<feature type="chain" id="PRO_5037724480" evidence="1">
    <location>
        <begin position="22"/>
        <end position="121"/>
    </location>
</feature>
<reference evidence="2" key="1">
    <citation type="journal article" date="2014" name="Int. J. Syst. Evol. Microbiol.">
        <title>Complete genome sequence of Corynebacterium casei LMG S-19264T (=DSM 44701T), isolated from a smear-ripened cheese.</title>
        <authorList>
            <consortium name="US DOE Joint Genome Institute (JGI-PGF)"/>
            <person name="Walter F."/>
            <person name="Albersmeier A."/>
            <person name="Kalinowski J."/>
            <person name="Ruckert C."/>
        </authorList>
    </citation>
    <scope>NUCLEOTIDE SEQUENCE</scope>
    <source>
        <strain evidence="2">CGMCC 1.15290</strain>
    </source>
</reference>
<protein>
    <submittedName>
        <fullName evidence="2">Uncharacterized protein</fullName>
    </submittedName>
</protein>
<feature type="signal peptide" evidence="1">
    <location>
        <begin position="1"/>
        <end position="21"/>
    </location>
</feature>
<gene>
    <name evidence="2" type="ORF">GCM10011379_20160</name>
</gene>
<reference evidence="2" key="2">
    <citation type="submission" date="2020-09" db="EMBL/GenBank/DDBJ databases">
        <authorList>
            <person name="Sun Q."/>
            <person name="Zhou Y."/>
        </authorList>
    </citation>
    <scope>NUCLEOTIDE SEQUENCE</scope>
    <source>
        <strain evidence="2">CGMCC 1.15290</strain>
    </source>
</reference>
<evidence type="ECO:0000313" key="2">
    <source>
        <dbReference type="EMBL" id="GGH66215.1"/>
    </source>
</evidence>